<dbReference type="Proteomes" id="UP000000366">
    <property type="component" value="Chromosome"/>
</dbReference>
<keyword evidence="1" id="KW-0472">Membrane</keyword>
<keyword evidence="3" id="KW-1185">Reference proteome</keyword>
<evidence type="ECO:0008006" key="4">
    <source>
        <dbReference type="Google" id="ProtNLM"/>
    </source>
</evidence>
<evidence type="ECO:0000256" key="1">
    <source>
        <dbReference type="SAM" id="Phobius"/>
    </source>
</evidence>
<evidence type="ECO:0000313" key="2">
    <source>
        <dbReference type="EMBL" id="ABM93715.1"/>
    </source>
</evidence>
<dbReference type="InterPro" id="IPR021344">
    <property type="entry name" value="DUF2970"/>
</dbReference>
<protein>
    <recommendedName>
        <fullName evidence="4">Transmembrane protein</fullName>
    </recommendedName>
</protein>
<name>A2SDS6_METPP</name>
<dbReference type="Pfam" id="PF11174">
    <property type="entry name" value="DUF2970"/>
    <property type="match status" value="1"/>
</dbReference>
<sequence length="76" mass="8274">MTGAQCRHVCRSPTMNSLRYVQIVLWSFFGVRKRADHAIDLQRARPVPLLLVAVGLAALFVVGLVSLAGLAVRSLS</sequence>
<dbReference type="HOGENOM" id="CLU_180692_1_1_4"/>
<dbReference type="STRING" id="420662.Mpe_A0753"/>
<proteinExistence type="predicted"/>
<dbReference type="KEGG" id="mpt:Mpe_A0753"/>
<gene>
    <name evidence="2" type="ordered locus">Mpe_A0753</name>
</gene>
<keyword evidence="1" id="KW-1133">Transmembrane helix</keyword>
<dbReference type="AlphaFoldDB" id="A2SDS6"/>
<dbReference type="EMBL" id="CP000555">
    <property type="protein sequence ID" value="ABM93715.1"/>
    <property type="molecule type" value="Genomic_DNA"/>
</dbReference>
<accession>A2SDS6</accession>
<organism evidence="2 3">
    <name type="scientific">Methylibium petroleiphilum (strain ATCC BAA-1232 / LMG 22953 / PM1)</name>
    <dbReference type="NCBI Taxonomy" id="420662"/>
    <lineage>
        <taxon>Bacteria</taxon>
        <taxon>Pseudomonadati</taxon>
        <taxon>Pseudomonadota</taxon>
        <taxon>Betaproteobacteria</taxon>
        <taxon>Burkholderiales</taxon>
        <taxon>Sphaerotilaceae</taxon>
        <taxon>Methylibium</taxon>
    </lineage>
</organism>
<feature type="transmembrane region" description="Helical" evidence="1">
    <location>
        <begin position="49"/>
        <end position="72"/>
    </location>
</feature>
<reference evidence="2 3" key="1">
    <citation type="journal article" date="2007" name="J. Bacteriol.">
        <title>Whole-genome analysis of the methyl tert-butyl ether-degrading beta-proteobacterium Methylibium petroleiphilum PM1.</title>
        <authorList>
            <person name="Kane S.R."/>
            <person name="Chakicherla A.Y."/>
            <person name="Chain P.S.G."/>
            <person name="Schmidt R."/>
            <person name="Shin M.W."/>
            <person name="Legler T.C."/>
            <person name="Scow K.M."/>
            <person name="Larimer F.W."/>
            <person name="Lucas S.M."/>
            <person name="Richardson P.M."/>
            <person name="Hristova K.R."/>
        </authorList>
    </citation>
    <scope>NUCLEOTIDE SEQUENCE [LARGE SCALE GENOMIC DNA]</scope>
    <source>
        <strain evidence="3">ATCC BAA-1232 / LMG 22953 / PM1</strain>
    </source>
</reference>
<evidence type="ECO:0000313" key="3">
    <source>
        <dbReference type="Proteomes" id="UP000000366"/>
    </source>
</evidence>
<keyword evidence="1" id="KW-0812">Transmembrane</keyword>